<evidence type="ECO:0000256" key="8">
    <source>
        <dbReference type="ARBA" id="ARBA00023136"/>
    </source>
</evidence>
<keyword evidence="4" id="KW-0479">Metal-binding</keyword>
<sequence>MDRDSGRSPEQRRPRISGSRAEAARKGGWTLNSERRIEARLAARKPHFDGHRPPPARIATTMILACSAWFWFAVAAFAHASLVETSPVDNAVLTEAPATFSMTFSEPVSPLALRLVKPDGSSTSLERFVLRDRRLDVGSPHDLAQGTHVLSWRVISEDGHPIGGSVVFSIGMPSATSPEAAGQIDWPVRTAVWLAKIALYLGLVLGIGGAFAVTWLGRSERSGSLASLVLLGIGLVGAALSVGFQGLDALGVPFERISDAATWQAAMNTSFGRTAVFALLASVIAILALVANGRRGRLLSLAALTGTGLALALSGHASVAEPLWLTRTAVFLHGVTVAFWAGALVPLGLALARRTPSSTGMLRRFSGTIPPLLGCLIVTGLLLGVVQVQEPLALFTTAYGEVFLVKLALLVLVFVLAALNRWRWTEPAEHRDPSAMRRLALSVAAETAIVILIFGVVAVWRFTPPPRALALAAAQPTVVHIHTDKAMANVQLSPRGAGQVEASIDLSTGDFEALNAKEVTLVLAHPSAGVEAIRRSARRTAGENWRIDQILIPLPGTWHVRIDILISDFEIVKLVGEAEIHP</sequence>
<evidence type="ECO:0000313" key="13">
    <source>
        <dbReference type="EMBL" id="MQX09716.1"/>
    </source>
</evidence>
<keyword evidence="2" id="KW-1003">Cell membrane</keyword>
<feature type="region of interest" description="Disordered" evidence="9">
    <location>
        <begin position="1"/>
        <end position="29"/>
    </location>
</feature>
<evidence type="ECO:0000256" key="10">
    <source>
        <dbReference type="SAM" id="Phobius"/>
    </source>
</evidence>
<feature type="transmembrane region" description="Helical" evidence="10">
    <location>
        <begin position="364"/>
        <end position="386"/>
    </location>
</feature>
<gene>
    <name evidence="13" type="ORF">GHK48_15905</name>
</gene>
<dbReference type="PANTHER" id="PTHR34820:SF4">
    <property type="entry name" value="INNER MEMBRANE PROTEIN YEBZ"/>
    <property type="match status" value="1"/>
</dbReference>
<proteinExistence type="predicted"/>
<feature type="transmembrane region" description="Helical" evidence="10">
    <location>
        <begin position="228"/>
        <end position="250"/>
    </location>
</feature>
<feature type="domain" description="Copper resistance protein D" evidence="12">
    <location>
        <begin position="361"/>
        <end position="460"/>
    </location>
</feature>
<dbReference type="GO" id="GO:0042597">
    <property type="term" value="C:periplasmic space"/>
    <property type="evidence" value="ECO:0007669"/>
    <property type="project" value="InterPro"/>
</dbReference>
<dbReference type="InterPro" id="IPR014756">
    <property type="entry name" value="Ig_E-set"/>
</dbReference>
<reference evidence="13 14" key="1">
    <citation type="journal article" date="2013" name="Genome Biol.">
        <title>Comparative genomics of the core and accessory genomes of 48 Sinorhizobium strains comprising five genospecies.</title>
        <authorList>
            <person name="Sugawara M."/>
            <person name="Epstein B."/>
            <person name="Badgley B.D."/>
            <person name="Unno T."/>
            <person name="Xu L."/>
            <person name="Reese J."/>
            <person name="Gyaneshwar P."/>
            <person name="Denny R."/>
            <person name="Mudge J."/>
            <person name="Bharti A.K."/>
            <person name="Farmer A.D."/>
            <person name="May G.D."/>
            <person name="Woodward J.E."/>
            <person name="Medigue C."/>
            <person name="Vallenet D."/>
            <person name="Lajus A."/>
            <person name="Rouy Z."/>
            <person name="Martinez-Vaz B."/>
            <person name="Tiffin P."/>
            <person name="Young N.D."/>
            <person name="Sadowsky M.J."/>
        </authorList>
    </citation>
    <scope>NUCLEOTIDE SEQUENCE [LARGE SCALE GENOMIC DNA]</scope>
    <source>
        <strain evidence="13 14">USDA205</strain>
    </source>
</reference>
<dbReference type="GO" id="GO:0005507">
    <property type="term" value="F:copper ion binding"/>
    <property type="evidence" value="ECO:0007669"/>
    <property type="project" value="InterPro"/>
</dbReference>
<keyword evidence="5" id="KW-0732">Signal</keyword>
<dbReference type="Pfam" id="PF05425">
    <property type="entry name" value="CopD"/>
    <property type="match status" value="1"/>
</dbReference>
<dbReference type="InterPro" id="IPR007348">
    <property type="entry name" value="CopC_dom"/>
</dbReference>
<evidence type="ECO:0000256" key="9">
    <source>
        <dbReference type="SAM" id="MobiDB-lite"/>
    </source>
</evidence>
<dbReference type="GO" id="GO:0006825">
    <property type="term" value="P:copper ion transport"/>
    <property type="evidence" value="ECO:0007669"/>
    <property type="project" value="InterPro"/>
</dbReference>
<evidence type="ECO:0000259" key="12">
    <source>
        <dbReference type="Pfam" id="PF05425"/>
    </source>
</evidence>
<keyword evidence="3 10" id="KW-0812">Transmembrane</keyword>
<evidence type="ECO:0000256" key="5">
    <source>
        <dbReference type="ARBA" id="ARBA00022729"/>
    </source>
</evidence>
<evidence type="ECO:0000313" key="14">
    <source>
        <dbReference type="Proteomes" id="UP000466694"/>
    </source>
</evidence>
<feature type="transmembrane region" description="Helical" evidence="10">
    <location>
        <begin position="270"/>
        <end position="291"/>
    </location>
</feature>
<evidence type="ECO:0000256" key="2">
    <source>
        <dbReference type="ARBA" id="ARBA00022475"/>
    </source>
</evidence>
<dbReference type="GO" id="GO:0046688">
    <property type="term" value="P:response to copper ion"/>
    <property type="evidence" value="ECO:0007669"/>
    <property type="project" value="InterPro"/>
</dbReference>
<dbReference type="Pfam" id="PF04234">
    <property type="entry name" value="CopC"/>
    <property type="match status" value="1"/>
</dbReference>
<accession>A0A844ADI4</accession>
<feature type="transmembrane region" description="Helical" evidence="10">
    <location>
        <begin position="398"/>
        <end position="419"/>
    </location>
</feature>
<dbReference type="PANTHER" id="PTHR34820">
    <property type="entry name" value="INNER MEMBRANE PROTEIN YEBZ"/>
    <property type="match status" value="1"/>
</dbReference>
<feature type="transmembrane region" description="Helical" evidence="10">
    <location>
        <begin position="58"/>
        <end position="80"/>
    </location>
</feature>
<keyword evidence="6 10" id="KW-1133">Transmembrane helix</keyword>
<name>A0A844ADI4_RHIFR</name>
<feature type="transmembrane region" description="Helical" evidence="10">
    <location>
        <begin position="439"/>
        <end position="460"/>
    </location>
</feature>
<evidence type="ECO:0000256" key="3">
    <source>
        <dbReference type="ARBA" id="ARBA00022692"/>
    </source>
</evidence>
<dbReference type="SUPFAM" id="SSF81296">
    <property type="entry name" value="E set domains"/>
    <property type="match status" value="1"/>
</dbReference>
<protein>
    <submittedName>
        <fullName evidence="13">Copper resistance protein CopC</fullName>
    </submittedName>
</protein>
<organism evidence="13 14">
    <name type="scientific">Rhizobium fredii</name>
    <name type="common">Sinorhizobium fredii</name>
    <dbReference type="NCBI Taxonomy" id="380"/>
    <lineage>
        <taxon>Bacteria</taxon>
        <taxon>Pseudomonadati</taxon>
        <taxon>Pseudomonadota</taxon>
        <taxon>Alphaproteobacteria</taxon>
        <taxon>Hyphomicrobiales</taxon>
        <taxon>Rhizobiaceae</taxon>
        <taxon>Sinorhizobium/Ensifer group</taxon>
        <taxon>Sinorhizobium</taxon>
    </lineage>
</organism>
<feature type="transmembrane region" description="Helical" evidence="10">
    <location>
        <begin position="298"/>
        <end position="319"/>
    </location>
</feature>
<dbReference type="GO" id="GO:0005886">
    <property type="term" value="C:plasma membrane"/>
    <property type="evidence" value="ECO:0007669"/>
    <property type="project" value="UniProtKB-SubCell"/>
</dbReference>
<evidence type="ECO:0000259" key="11">
    <source>
        <dbReference type="Pfam" id="PF04234"/>
    </source>
</evidence>
<feature type="domain" description="CopC" evidence="11">
    <location>
        <begin position="79"/>
        <end position="170"/>
    </location>
</feature>
<feature type="transmembrane region" description="Helical" evidence="10">
    <location>
        <begin position="197"/>
        <end position="216"/>
    </location>
</feature>
<feature type="compositionally biased region" description="Basic and acidic residues" evidence="9">
    <location>
        <begin position="1"/>
        <end position="13"/>
    </location>
</feature>
<keyword evidence="8 10" id="KW-0472">Membrane</keyword>
<evidence type="ECO:0000256" key="7">
    <source>
        <dbReference type="ARBA" id="ARBA00023008"/>
    </source>
</evidence>
<dbReference type="Proteomes" id="UP000466694">
    <property type="component" value="Unassembled WGS sequence"/>
</dbReference>
<keyword evidence="7" id="KW-0186">Copper</keyword>
<comment type="subcellular location">
    <subcellularLocation>
        <location evidence="1">Cell membrane</location>
        <topology evidence="1">Multi-pass membrane protein</topology>
    </subcellularLocation>
</comment>
<comment type="caution">
    <text evidence="13">The sequence shown here is derived from an EMBL/GenBank/DDBJ whole genome shotgun (WGS) entry which is preliminary data.</text>
</comment>
<dbReference type="EMBL" id="WISZ01000126">
    <property type="protein sequence ID" value="MQX09716.1"/>
    <property type="molecule type" value="Genomic_DNA"/>
</dbReference>
<dbReference type="InterPro" id="IPR008457">
    <property type="entry name" value="Cu-R_CopD_dom"/>
</dbReference>
<dbReference type="InterPro" id="IPR014755">
    <property type="entry name" value="Cu-Rt/internalin_Ig-like"/>
</dbReference>
<dbReference type="RefSeq" id="WP_037434492.1">
    <property type="nucleotide sequence ID" value="NZ_BJNI01000002.1"/>
</dbReference>
<evidence type="ECO:0000256" key="1">
    <source>
        <dbReference type="ARBA" id="ARBA00004651"/>
    </source>
</evidence>
<evidence type="ECO:0000256" key="4">
    <source>
        <dbReference type="ARBA" id="ARBA00022723"/>
    </source>
</evidence>
<feature type="transmembrane region" description="Helical" evidence="10">
    <location>
        <begin position="331"/>
        <end position="352"/>
    </location>
</feature>
<evidence type="ECO:0000256" key="6">
    <source>
        <dbReference type="ARBA" id="ARBA00022989"/>
    </source>
</evidence>
<dbReference type="InterPro" id="IPR032694">
    <property type="entry name" value="CopC/D"/>
</dbReference>
<dbReference type="AlphaFoldDB" id="A0A844ADI4"/>
<dbReference type="Gene3D" id="2.60.40.1220">
    <property type="match status" value="1"/>
</dbReference>